<dbReference type="Gene3D" id="3.30.565.10">
    <property type="entry name" value="Histidine kinase-like ATPase, C-terminal domain"/>
    <property type="match status" value="1"/>
</dbReference>
<dbReference type="PROSITE" id="PS50112">
    <property type="entry name" value="PAS"/>
    <property type="match status" value="1"/>
</dbReference>
<dbReference type="CDD" id="cd00130">
    <property type="entry name" value="PAS"/>
    <property type="match status" value="1"/>
</dbReference>
<dbReference type="InterPro" id="IPR004358">
    <property type="entry name" value="Sig_transdc_His_kin-like_C"/>
</dbReference>
<gene>
    <name evidence="6" type="ORF">HNR50_002225</name>
</gene>
<dbReference type="SMART" id="SM00388">
    <property type="entry name" value="HisKA"/>
    <property type="match status" value="1"/>
</dbReference>
<dbReference type="InterPro" id="IPR035965">
    <property type="entry name" value="PAS-like_dom_sf"/>
</dbReference>
<name>A0A841RDW7_9SPIO</name>
<dbReference type="InterPro" id="IPR000014">
    <property type="entry name" value="PAS"/>
</dbReference>
<accession>A0A841RDW7</accession>
<dbReference type="InterPro" id="IPR036097">
    <property type="entry name" value="HisK_dim/P_sf"/>
</dbReference>
<dbReference type="InterPro" id="IPR003594">
    <property type="entry name" value="HATPase_dom"/>
</dbReference>
<dbReference type="Pfam" id="PF13426">
    <property type="entry name" value="PAS_9"/>
    <property type="match status" value="1"/>
</dbReference>
<dbReference type="GO" id="GO:0000155">
    <property type="term" value="F:phosphorelay sensor kinase activity"/>
    <property type="evidence" value="ECO:0007669"/>
    <property type="project" value="InterPro"/>
</dbReference>
<dbReference type="EC" id="2.7.13.3" evidence="2"/>
<dbReference type="PROSITE" id="PS50109">
    <property type="entry name" value="HIS_KIN"/>
    <property type="match status" value="1"/>
</dbReference>
<dbReference type="CDD" id="cd00082">
    <property type="entry name" value="HisKA"/>
    <property type="match status" value="1"/>
</dbReference>
<organism evidence="6 7">
    <name type="scientific">Spirochaeta isovalerica</name>
    <dbReference type="NCBI Taxonomy" id="150"/>
    <lineage>
        <taxon>Bacteria</taxon>
        <taxon>Pseudomonadati</taxon>
        <taxon>Spirochaetota</taxon>
        <taxon>Spirochaetia</taxon>
        <taxon>Spirochaetales</taxon>
        <taxon>Spirochaetaceae</taxon>
        <taxon>Spirochaeta</taxon>
    </lineage>
</organism>
<evidence type="ECO:0000256" key="3">
    <source>
        <dbReference type="ARBA" id="ARBA00022553"/>
    </source>
</evidence>
<keyword evidence="7" id="KW-1185">Reference proteome</keyword>
<dbReference type="Gene3D" id="3.30.450.20">
    <property type="entry name" value="PAS domain"/>
    <property type="match status" value="1"/>
</dbReference>
<feature type="domain" description="Histidine kinase" evidence="4">
    <location>
        <begin position="124"/>
        <end position="371"/>
    </location>
</feature>
<evidence type="ECO:0000259" key="4">
    <source>
        <dbReference type="PROSITE" id="PS50109"/>
    </source>
</evidence>
<dbReference type="InterPro" id="IPR036890">
    <property type="entry name" value="HATPase_C_sf"/>
</dbReference>
<keyword evidence="3" id="KW-0597">Phosphoprotein</keyword>
<dbReference type="InterPro" id="IPR003661">
    <property type="entry name" value="HisK_dim/P_dom"/>
</dbReference>
<dbReference type="NCBIfam" id="TIGR00229">
    <property type="entry name" value="sensory_box"/>
    <property type="match status" value="1"/>
</dbReference>
<dbReference type="Proteomes" id="UP000587760">
    <property type="component" value="Unassembled WGS sequence"/>
</dbReference>
<dbReference type="Pfam" id="PF02518">
    <property type="entry name" value="HATPase_c"/>
    <property type="match status" value="1"/>
</dbReference>
<comment type="caution">
    <text evidence="6">The sequence shown here is derived from an EMBL/GenBank/DDBJ whole genome shotgun (WGS) entry which is preliminary data.</text>
</comment>
<dbReference type="AlphaFoldDB" id="A0A841RDW7"/>
<evidence type="ECO:0000256" key="2">
    <source>
        <dbReference type="ARBA" id="ARBA00012438"/>
    </source>
</evidence>
<dbReference type="InterPro" id="IPR005467">
    <property type="entry name" value="His_kinase_dom"/>
</dbReference>
<evidence type="ECO:0000256" key="1">
    <source>
        <dbReference type="ARBA" id="ARBA00000085"/>
    </source>
</evidence>
<dbReference type="PANTHER" id="PTHR43065">
    <property type="entry name" value="SENSOR HISTIDINE KINASE"/>
    <property type="match status" value="1"/>
</dbReference>
<dbReference type="SUPFAM" id="SSF47384">
    <property type="entry name" value="Homodimeric domain of signal transducing histidine kinase"/>
    <property type="match status" value="1"/>
</dbReference>
<dbReference type="PRINTS" id="PR00344">
    <property type="entry name" value="BCTRLSENSOR"/>
</dbReference>
<dbReference type="Gene3D" id="1.10.287.130">
    <property type="match status" value="1"/>
</dbReference>
<comment type="catalytic activity">
    <reaction evidence="1">
        <text>ATP + protein L-histidine = ADP + protein N-phospho-L-histidine.</text>
        <dbReference type="EC" id="2.7.13.3"/>
    </reaction>
</comment>
<dbReference type="PANTHER" id="PTHR43065:SF42">
    <property type="entry name" value="TWO-COMPONENT SENSOR PPRA"/>
    <property type="match status" value="1"/>
</dbReference>
<protein>
    <recommendedName>
        <fullName evidence="2">histidine kinase</fullName>
        <ecNumber evidence="2">2.7.13.3</ecNumber>
    </recommendedName>
</protein>
<dbReference type="SMART" id="SM00387">
    <property type="entry name" value="HATPase_c"/>
    <property type="match status" value="1"/>
</dbReference>
<evidence type="ECO:0000313" key="6">
    <source>
        <dbReference type="EMBL" id="MBB6480562.1"/>
    </source>
</evidence>
<reference evidence="6 7" key="1">
    <citation type="submission" date="2020-08" db="EMBL/GenBank/DDBJ databases">
        <title>Genomic Encyclopedia of Type Strains, Phase IV (KMG-IV): sequencing the most valuable type-strain genomes for metagenomic binning, comparative biology and taxonomic classification.</title>
        <authorList>
            <person name="Goeker M."/>
        </authorList>
    </citation>
    <scope>NUCLEOTIDE SEQUENCE [LARGE SCALE GENOMIC DNA]</scope>
    <source>
        <strain evidence="6 7">DSM 2461</strain>
    </source>
</reference>
<dbReference type="SUPFAM" id="SSF55785">
    <property type="entry name" value="PYP-like sensor domain (PAS domain)"/>
    <property type="match status" value="1"/>
</dbReference>
<evidence type="ECO:0000313" key="7">
    <source>
        <dbReference type="Proteomes" id="UP000587760"/>
    </source>
</evidence>
<feature type="domain" description="PAS" evidence="5">
    <location>
        <begin position="1"/>
        <end position="47"/>
    </location>
</feature>
<proteinExistence type="predicted"/>
<dbReference type="SUPFAM" id="SSF55874">
    <property type="entry name" value="ATPase domain of HSP90 chaperone/DNA topoisomerase II/histidine kinase"/>
    <property type="match status" value="1"/>
</dbReference>
<dbReference type="EMBL" id="JACHGJ010000003">
    <property type="protein sequence ID" value="MBB6480562.1"/>
    <property type="molecule type" value="Genomic_DNA"/>
</dbReference>
<evidence type="ECO:0000259" key="5">
    <source>
        <dbReference type="PROSITE" id="PS50112"/>
    </source>
</evidence>
<sequence length="371" mass="41702">MPSIIIGLNKEGEITRWNQRAEKSFNLKAEEALGQSVRDILDYISSDLDGYFRKGAPSDSVMTVRKTRQSGKRIIHEEISLYPLSDSLEGDSVLRIDDITEKVRFQEALVQSEKMLSIGGLAAGMAHEINNPLAGIIQTAEVMTKRLTDMSLDANRKAADDAGIDLETFRIYLEKRGIPRMLKAIWEGGQRASSIIHNMLSFSRLDHGPFSTHDPVEMLDNIIELASSDFDLKSHYDFREIEIIREYEANIPVIPCSRSQIQQVMLNLLKNGAEAMCEIRDKGYSPRFILRLRRDEDKLYIDVEDNGPGLSSEEKKHIFEPFFTTKPVGSGTGLGLSVSYFIITNNHKGTMEVHSRPGEGVCFTIGLPLHI</sequence>